<dbReference type="GO" id="GO:0017172">
    <property type="term" value="F:cysteine dioxygenase activity"/>
    <property type="evidence" value="ECO:0007669"/>
    <property type="project" value="UniProtKB-EC"/>
</dbReference>
<evidence type="ECO:0000313" key="10">
    <source>
        <dbReference type="Proteomes" id="UP000298652"/>
    </source>
</evidence>
<dbReference type="InterPro" id="IPR011051">
    <property type="entry name" value="RmlC_Cupin_sf"/>
</dbReference>
<keyword evidence="4" id="KW-0479">Metal-binding</keyword>
<protein>
    <recommendedName>
        <fullName evidence="3">cysteine dioxygenase</fullName>
        <ecNumber evidence="3">1.13.11.20</ecNumber>
    </recommendedName>
</protein>
<evidence type="ECO:0000256" key="5">
    <source>
        <dbReference type="ARBA" id="ARBA00023002"/>
    </source>
</evidence>
<dbReference type="AlphaFoldDB" id="A0A4U6TUX0"/>
<dbReference type="InterPro" id="IPR014710">
    <property type="entry name" value="RmlC-like_jellyroll"/>
</dbReference>
<dbReference type="Pfam" id="PF07847">
    <property type="entry name" value="PCO_ADO"/>
    <property type="match status" value="1"/>
</dbReference>
<dbReference type="OMA" id="NEMNTHR"/>
<evidence type="ECO:0000256" key="2">
    <source>
        <dbReference type="ARBA" id="ARBA00006622"/>
    </source>
</evidence>
<dbReference type="Gramene" id="TKW06690">
    <property type="protein sequence ID" value="TKW06690"/>
    <property type="gene ID" value="SEVIR_7G255900v2"/>
</dbReference>
<dbReference type="PANTHER" id="PTHR22966">
    <property type="entry name" value="2-AMINOETHANETHIOL DIOXYGENASE"/>
    <property type="match status" value="1"/>
</dbReference>
<evidence type="ECO:0000256" key="7">
    <source>
        <dbReference type="ARBA" id="ARBA00024284"/>
    </source>
</evidence>
<reference evidence="9" key="1">
    <citation type="submission" date="2019-03" db="EMBL/GenBank/DDBJ databases">
        <title>WGS assembly of Setaria viridis.</title>
        <authorList>
            <person name="Huang P."/>
            <person name="Jenkins J."/>
            <person name="Grimwood J."/>
            <person name="Barry K."/>
            <person name="Healey A."/>
            <person name="Mamidi S."/>
            <person name="Sreedasyam A."/>
            <person name="Shu S."/>
            <person name="Feldman M."/>
            <person name="Wu J."/>
            <person name="Yu Y."/>
            <person name="Chen C."/>
            <person name="Johnson J."/>
            <person name="Rokhsar D."/>
            <person name="Baxter I."/>
            <person name="Schmutz J."/>
            <person name="Brutnell T."/>
            <person name="Kellogg E."/>
        </authorList>
    </citation>
    <scope>NUCLEOTIDE SEQUENCE [LARGE SCALE GENOMIC DNA]</scope>
</reference>
<evidence type="ECO:0000313" key="9">
    <source>
        <dbReference type="EMBL" id="TKW06690.1"/>
    </source>
</evidence>
<keyword evidence="5" id="KW-0560">Oxidoreductase</keyword>
<organism evidence="9 10">
    <name type="scientific">Setaria viridis</name>
    <name type="common">Green bristlegrass</name>
    <name type="synonym">Setaria italica subsp. viridis</name>
    <dbReference type="NCBI Taxonomy" id="4556"/>
    <lineage>
        <taxon>Eukaryota</taxon>
        <taxon>Viridiplantae</taxon>
        <taxon>Streptophyta</taxon>
        <taxon>Embryophyta</taxon>
        <taxon>Tracheophyta</taxon>
        <taxon>Spermatophyta</taxon>
        <taxon>Magnoliopsida</taxon>
        <taxon>Liliopsida</taxon>
        <taxon>Poales</taxon>
        <taxon>Poaceae</taxon>
        <taxon>PACMAD clade</taxon>
        <taxon>Panicoideae</taxon>
        <taxon>Panicodae</taxon>
        <taxon>Paniceae</taxon>
        <taxon>Cenchrinae</taxon>
        <taxon>Setaria</taxon>
    </lineage>
</organism>
<evidence type="ECO:0000256" key="3">
    <source>
        <dbReference type="ARBA" id="ARBA00013133"/>
    </source>
</evidence>
<keyword evidence="6" id="KW-0408">Iron</keyword>
<gene>
    <name evidence="9" type="ORF">SEVIR_7G255900v2</name>
</gene>
<dbReference type="GO" id="GO:0046872">
    <property type="term" value="F:metal ion binding"/>
    <property type="evidence" value="ECO:0007669"/>
    <property type="project" value="UniProtKB-KW"/>
</dbReference>
<comment type="catalytic activity">
    <reaction evidence="7">
        <text>L-cysteine + O2 = 3-sulfino-L-alanine + H(+)</text>
        <dbReference type="Rhea" id="RHEA:20441"/>
        <dbReference type="ChEBI" id="CHEBI:15378"/>
        <dbReference type="ChEBI" id="CHEBI:15379"/>
        <dbReference type="ChEBI" id="CHEBI:35235"/>
        <dbReference type="ChEBI" id="CHEBI:61085"/>
        <dbReference type="EC" id="1.13.11.20"/>
    </reaction>
    <physiologicalReaction direction="left-to-right" evidence="7">
        <dbReference type="Rhea" id="RHEA:20442"/>
    </physiologicalReaction>
</comment>
<dbReference type="EC" id="1.13.11.20" evidence="3"/>
<dbReference type="PANTHER" id="PTHR22966:SF70">
    <property type="entry name" value="CYSTEINE DIOXYGENASE"/>
    <property type="match status" value="1"/>
</dbReference>
<comment type="similarity">
    <text evidence="2">Belongs to the cysteine dioxygenase family.</text>
</comment>
<sequence>MTTLTTYKAPPPPSSLFPCCASLLVVRLNLVTSFISYQRSPSSLGTAILISSPFVADTPSRYYRRIGYISQLNLQAAWSYGGPTSSSLSRVSDPGAASQVWSLECGTVSGSAAMEGNGEAGELAACGGEREMANPVAQGAERRREDGDVPVQAAFELVEAAGAGASRSRMRCSEQEMGTEAMGPGDERRQRAPATALSGRKRRRDEEPEAEGTQQAAERLSATPVQQPAVAPAPLPLQRLLDACRAVFGVASAPPMASIVPYIRGIMDTIRPDDVGLRDEISFFNEMNTHRHQNPPIITCKTIHQCNNFTIAVFFLPLRSVMPLHDHPGMTVFSKLLIGSARLEAYDWVRPRILTTLGPHMLVEKVRDRNVTAASRTWVLFPDGGGNLHRFTAMGEEHCALLDVLTPPYAPAEQRACTYYQESSQERSVVRGGRTSRLVWLKEVPVPRNLRIVNLQFQGSQIL</sequence>
<accession>A0A4U6TUX0</accession>
<proteinExistence type="inferred from homology"/>
<evidence type="ECO:0000256" key="6">
    <source>
        <dbReference type="ARBA" id="ARBA00023004"/>
    </source>
</evidence>
<dbReference type="Proteomes" id="UP000298652">
    <property type="component" value="Chromosome 7"/>
</dbReference>
<name>A0A4U6TUX0_SETVI</name>
<comment type="cofactor">
    <cofactor evidence="1">
        <name>Fe(2+)</name>
        <dbReference type="ChEBI" id="CHEBI:29033"/>
    </cofactor>
</comment>
<evidence type="ECO:0000256" key="8">
    <source>
        <dbReference type="SAM" id="MobiDB-lite"/>
    </source>
</evidence>
<dbReference type="EMBL" id="CM016558">
    <property type="protein sequence ID" value="TKW06690.1"/>
    <property type="molecule type" value="Genomic_DNA"/>
</dbReference>
<dbReference type="InterPro" id="IPR012864">
    <property type="entry name" value="PCO/ADO"/>
</dbReference>
<keyword evidence="10" id="KW-1185">Reference proteome</keyword>
<dbReference type="GO" id="GO:0070483">
    <property type="term" value="P:detection of hypoxia"/>
    <property type="evidence" value="ECO:0007669"/>
    <property type="project" value="UniProtKB-ARBA"/>
</dbReference>
<dbReference type="CDD" id="cd20289">
    <property type="entry name" value="cupin_ADO"/>
    <property type="match status" value="1"/>
</dbReference>
<feature type="region of interest" description="Disordered" evidence="8">
    <location>
        <begin position="165"/>
        <end position="227"/>
    </location>
</feature>
<evidence type="ECO:0000256" key="4">
    <source>
        <dbReference type="ARBA" id="ARBA00022723"/>
    </source>
</evidence>
<dbReference type="SUPFAM" id="SSF51182">
    <property type="entry name" value="RmlC-like cupins"/>
    <property type="match status" value="1"/>
</dbReference>
<evidence type="ECO:0000256" key="1">
    <source>
        <dbReference type="ARBA" id="ARBA00001954"/>
    </source>
</evidence>
<dbReference type="Gene3D" id="2.60.120.10">
    <property type="entry name" value="Jelly Rolls"/>
    <property type="match status" value="1"/>
</dbReference>